<dbReference type="PANTHER" id="PTHR43280">
    <property type="entry name" value="ARAC-FAMILY TRANSCRIPTIONAL REGULATOR"/>
    <property type="match status" value="1"/>
</dbReference>
<reference evidence="5" key="1">
    <citation type="submission" date="2020-08" db="EMBL/GenBank/DDBJ databases">
        <title>Genome public.</title>
        <authorList>
            <person name="Liu C."/>
            <person name="Sun Q."/>
        </authorList>
    </citation>
    <scope>NUCLEOTIDE SEQUENCE</scope>
    <source>
        <strain evidence="5">BX1005</strain>
    </source>
</reference>
<gene>
    <name evidence="5" type="ORF">H8S17_05170</name>
</gene>
<keyword evidence="3" id="KW-0804">Transcription</keyword>
<name>A0A923LPJ5_9FIRM</name>
<dbReference type="EMBL" id="JACOPH010000003">
    <property type="protein sequence ID" value="MBC5713608.1"/>
    <property type="molecule type" value="Genomic_DNA"/>
</dbReference>
<dbReference type="Pfam" id="PF12833">
    <property type="entry name" value="HTH_18"/>
    <property type="match status" value="1"/>
</dbReference>
<dbReference type="RefSeq" id="WP_186866513.1">
    <property type="nucleotide sequence ID" value="NZ_JACOPH010000003.1"/>
</dbReference>
<dbReference type="InterPro" id="IPR009057">
    <property type="entry name" value="Homeodomain-like_sf"/>
</dbReference>
<dbReference type="AlphaFoldDB" id="A0A923LPJ5"/>
<dbReference type="SMART" id="SM00342">
    <property type="entry name" value="HTH_ARAC"/>
    <property type="match status" value="1"/>
</dbReference>
<dbReference type="InterPro" id="IPR003313">
    <property type="entry name" value="AraC-bd"/>
</dbReference>
<dbReference type="InterPro" id="IPR014710">
    <property type="entry name" value="RmlC-like_jellyroll"/>
</dbReference>
<dbReference type="GO" id="GO:0003700">
    <property type="term" value="F:DNA-binding transcription factor activity"/>
    <property type="evidence" value="ECO:0007669"/>
    <property type="project" value="InterPro"/>
</dbReference>
<dbReference type="Gene3D" id="1.10.10.60">
    <property type="entry name" value="Homeodomain-like"/>
    <property type="match status" value="2"/>
</dbReference>
<dbReference type="SUPFAM" id="SSF51215">
    <property type="entry name" value="Regulatory protein AraC"/>
    <property type="match status" value="1"/>
</dbReference>
<keyword evidence="6" id="KW-1185">Reference proteome</keyword>
<evidence type="ECO:0000313" key="6">
    <source>
        <dbReference type="Proteomes" id="UP000606720"/>
    </source>
</evidence>
<keyword evidence="2" id="KW-0238">DNA-binding</keyword>
<dbReference type="Gene3D" id="2.60.120.10">
    <property type="entry name" value="Jelly Rolls"/>
    <property type="match status" value="1"/>
</dbReference>
<dbReference type="PANTHER" id="PTHR43280:SF2">
    <property type="entry name" value="HTH-TYPE TRANSCRIPTIONAL REGULATOR EXSA"/>
    <property type="match status" value="1"/>
</dbReference>
<comment type="caution">
    <text evidence="5">The sequence shown here is derived from an EMBL/GenBank/DDBJ whole genome shotgun (WGS) entry which is preliminary data.</text>
</comment>
<dbReference type="InterPro" id="IPR018060">
    <property type="entry name" value="HTH_AraC"/>
</dbReference>
<evidence type="ECO:0000256" key="1">
    <source>
        <dbReference type="ARBA" id="ARBA00023015"/>
    </source>
</evidence>
<dbReference type="Proteomes" id="UP000606720">
    <property type="component" value="Unassembled WGS sequence"/>
</dbReference>
<proteinExistence type="predicted"/>
<accession>A0A923LPJ5</accession>
<dbReference type="GO" id="GO:0043565">
    <property type="term" value="F:sequence-specific DNA binding"/>
    <property type="evidence" value="ECO:0007669"/>
    <property type="project" value="InterPro"/>
</dbReference>
<sequence>MSANYKNSYKVSEKELVSLSVYNVGFQKCTPGYQWGPGIRDHYLIHYIISGSGSYIVNGNTYTLSAGDAFLVYPNTEVTYIASHKSPWEYAWVGFTGSDASIILKATDFSPNSPVIHKNPLGESIHRQILHIYDARGNELEHAVEMTGRLYTMLSLFMQTASHEKAPDTANSYVQKGIEYITANYSYAVTVEDIADYVGLSRSHLFRSFQNVLHISPKEYLTVFRMKQACYLLEHSNLSITAIANSIGFDNSLYFSKIFHKQKQMSPRDYRKQFQKKITKKDSRKTGACPSAYYN</sequence>
<organism evidence="5 6">
    <name type="scientific">Roseburia zhanii</name>
    <dbReference type="NCBI Taxonomy" id="2763064"/>
    <lineage>
        <taxon>Bacteria</taxon>
        <taxon>Bacillati</taxon>
        <taxon>Bacillota</taxon>
        <taxon>Clostridia</taxon>
        <taxon>Lachnospirales</taxon>
        <taxon>Lachnospiraceae</taxon>
        <taxon>Roseburia</taxon>
    </lineage>
</organism>
<dbReference type="CDD" id="cd06986">
    <property type="entry name" value="cupin_MmsR-like_N"/>
    <property type="match status" value="1"/>
</dbReference>
<dbReference type="InterPro" id="IPR037923">
    <property type="entry name" value="HTH-like"/>
</dbReference>
<evidence type="ECO:0000259" key="4">
    <source>
        <dbReference type="PROSITE" id="PS01124"/>
    </source>
</evidence>
<evidence type="ECO:0000256" key="3">
    <source>
        <dbReference type="ARBA" id="ARBA00023163"/>
    </source>
</evidence>
<evidence type="ECO:0000313" key="5">
    <source>
        <dbReference type="EMBL" id="MBC5713608.1"/>
    </source>
</evidence>
<protein>
    <submittedName>
        <fullName evidence="5">AraC family transcriptional regulator</fullName>
    </submittedName>
</protein>
<keyword evidence="1" id="KW-0805">Transcription regulation</keyword>
<dbReference type="Pfam" id="PF02311">
    <property type="entry name" value="AraC_binding"/>
    <property type="match status" value="1"/>
</dbReference>
<feature type="domain" description="HTH araC/xylS-type" evidence="4">
    <location>
        <begin position="175"/>
        <end position="273"/>
    </location>
</feature>
<dbReference type="PROSITE" id="PS01124">
    <property type="entry name" value="HTH_ARAC_FAMILY_2"/>
    <property type="match status" value="1"/>
</dbReference>
<evidence type="ECO:0000256" key="2">
    <source>
        <dbReference type="ARBA" id="ARBA00023125"/>
    </source>
</evidence>
<dbReference type="SUPFAM" id="SSF46689">
    <property type="entry name" value="Homeodomain-like"/>
    <property type="match status" value="2"/>
</dbReference>